<accession>A0ABW0NRC7</accession>
<proteinExistence type="predicted"/>
<sequence>MSARSLWLAFIKRTVNPLAVRSALRGRGPFSIIEHIGRVSGRRYRTPIIVAPVAKGFVAELTYGPKVAWYLNSGAAGGCVLRYRGSAFRVDAIDRLDADAGLRAYGAPRSWILRLLRRHDFLLLHVAGR</sequence>
<reference evidence="2" key="1">
    <citation type="journal article" date="2019" name="Int. J. Syst. Evol. Microbiol.">
        <title>The Global Catalogue of Microorganisms (GCM) 10K type strain sequencing project: providing services to taxonomists for standard genome sequencing and annotation.</title>
        <authorList>
            <consortium name="The Broad Institute Genomics Platform"/>
            <consortium name="The Broad Institute Genome Sequencing Center for Infectious Disease"/>
            <person name="Wu L."/>
            <person name="Ma J."/>
        </authorList>
    </citation>
    <scope>NUCLEOTIDE SEQUENCE [LARGE SCALE GENOMIC DNA]</scope>
    <source>
        <strain evidence="2">CGMCC 4.6997</strain>
    </source>
</reference>
<evidence type="ECO:0000313" key="1">
    <source>
        <dbReference type="EMBL" id="MFC5501767.1"/>
    </source>
</evidence>
<protein>
    <submittedName>
        <fullName evidence="1">Nitroreductase family deazaflavin-dependent oxidoreductase</fullName>
    </submittedName>
</protein>
<evidence type="ECO:0000313" key="2">
    <source>
        <dbReference type="Proteomes" id="UP001596039"/>
    </source>
</evidence>
<organism evidence="1 2">
    <name type="scientific">Lysinimonas soli</name>
    <dbReference type="NCBI Taxonomy" id="1074233"/>
    <lineage>
        <taxon>Bacteria</taxon>
        <taxon>Bacillati</taxon>
        <taxon>Actinomycetota</taxon>
        <taxon>Actinomycetes</taxon>
        <taxon>Micrococcales</taxon>
        <taxon>Microbacteriaceae</taxon>
        <taxon>Lysinimonas</taxon>
    </lineage>
</organism>
<dbReference type="RefSeq" id="WP_386739362.1">
    <property type="nucleotide sequence ID" value="NZ_JBHSMG010000001.1"/>
</dbReference>
<name>A0ABW0NRC7_9MICO</name>
<dbReference type="EMBL" id="JBHSMG010000001">
    <property type="protein sequence ID" value="MFC5501767.1"/>
    <property type="molecule type" value="Genomic_DNA"/>
</dbReference>
<dbReference type="Gene3D" id="2.30.110.10">
    <property type="entry name" value="Electron Transport, Fmn-binding Protein, Chain A"/>
    <property type="match status" value="1"/>
</dbReference>
<comment type="caution">
    <text evidence="1">The sequence shown here is derived from an EMBL/GenBank/DDBJ whole genome shotgun (WGS) entry which is preliminary data.</text>
</comment>
<keyword evidence="2" id="KW-1185">Reference proteome</keyword>
<dbReference type="Proteomes" id="UP001596039">
    <property type="component" value="Unassembled WGS sequence"/>
</dbReference>
<dbReference type="InterPro" id="IPR012349">
    <property type="entry name" value="Split_barrel_FMN-bd"/>
</dbReference>
<gene>
    <name evidence="1" type="ORF">ACFPJ4_05870</name>
</gene>